<reference evidence="3" key="1">
    <citation type="journal article" date="2020" name="Stud. Mycol.">
        <title>101 Dothideomycetes genomes: a test case for predicting lifestyles and emergence of pathogens.</title>
        <authorList>
            <person name="Haridas S."/>
            <person name="Albert R."/>
            <person name="Binder M."/>
            <person name="Bloem J."/>
            <person name="Labutti K."/>
            <person name="Salamov A."/>
            <person name="Andreopoulos B."/>
            <person name="Baker S."/>
            <person name="Barry K."/>
            <person name="Bills G."/>
            <person name="Bluhm B."/>
            <person name="Cannon C."/>
            <person name="Castanera R."/>
            <person name="Culley D."/>
            <person name="Daum C."/>
            <person name="Ezra D."/>
            <person name="Gonzalez J."/>
            <person name="Henrissat B."/>
            <person name="Kuo A."/>
            <person name="Liang C."/>
            <person name="Lipzen A."/>
            <person name="Lutzoni F."/>
            <person name="Magnuson J."/>
            <person name="Mondo S."/>
            <person name="Nolan M."/>
            <person name="Ohm R."/>
            <person name="Pangilinan J."/>
            <person name="Park H.-J."/>
            <person name="Ramirez L."/>
            <person name="Alfaro M."/>
            <person name="Sun H."/>
            <person name="Tritt A."/>
            <person name="Yoshinaga Y."/>
            <person name="Zwiers L.-H."/>
            <person name="Turgeon B."/>
            <person name="Goodwin S."/>
            <person name="Spatafora J."/>
            <person name="Crous P."/>
            <person name="Grigoriev I."/>
        </authorList>
    </citation>
    <scope>NUCLEOTIDE SEQUENCE</scope>
    <source>
        <strain evidence="3">CBS 262.69</strain>
    </source>
</reference>
<keyword evidence="4" id="KW-1185">Reference proteome</keyword>
<dbReference type="InterPro" id="IPR019819">
    <property type="entry name" value="Carboxylesterase_B_CS"/>
</dbReference>
<dbReference type="PANTHER" id="PTHR11559">
    <property type="entry name" value="CARBOXYLESTERASE"/>
    <property type="match status" value="1"/>
</dbReference>
<evidence type="ECO:0000256" key="1">
    <source>
        <dbReference type="SAM" id="SignalP"/>
    </source>
</evidence>
<dbReference type="OrthoDB" id="408631at2759"/>
<dbReference type="Proteomes" id="UP000799640">
    <property type="component" value="Unassembled WGS sequence"/>
</dbReference>
<keyword evidence="1" id="KW-0732">Signal</keyword>
<evidence type="ECO:0000313" key="3">
    <source>
        <dbReference type="EMBL" id="KAF2399881.1"/>
    </source>
</evidence>
<keyword evidence="3" id="KW-0378">Hydrolase</keyword>
<evidence type="ECO:0000259" key="2">
    <source>
        <dbReference type="Pfam" id="PF00135"/>
    </source>
</evidence>
<accession>A0A6G1HVD8</accession>
<gene>
    <name evidence="3" type="ORF">EJ06DRAFT_38089</name>
</gene>
<dbReference type="InterPro" id="IPR050309">
    <property type="entry name" value="Type-B_Carboxylest/Lipase"/>
</dbReference>
<dbReference type="PROSITE" id="PS00941">
    <property type="entry name" value="CARBOXYLESTERASE_B_2"/>
    <property type="match status" value="1"/>
</dbReference>
<dbReference type="GO" id="GO:0016787">
    <property type="term" value="F:hydrolase activity"/>
    <property type="evidence" value="ECO:0007669"/>
    <property type="project" value="UniProtKB-KW"/>
</dbReference>
<feature type="signal peptide" evidence="1">
    <location>
        <begin position="1"/>
        <end position="17"/>
    </location>
</feature>
<feature type="chain" id="PRO_5026150902" evidence="1">
    <location>
        <begin position="18"/>
        <end position="607"/>
    </location>
</feature>
<proteinExistence type="predicted"/>
<dbReference type="Pfam" id="PF00135">
    <property type="entry name" value="COesterase"/>
    <property type="match status" value="1"/>
</dbReference>
<dbReference type="Gene3D" id="3.40.50.1820">
    <property type="entry name" value="alpha/beta hydrolase"/>
    <property type="match status" value="1"/>
</dbReference>
<protein>
    <submittedName>
        <fullName evidence="3">Alpha/beta-hydrolase</fullName>
    </submittedName>
</protein>
<sequence length="607" mass="64095">MLRLLTFLGLLDALAAASPIVHNGLPYHSHEARQANLPTIKLPYGTWQASKYDAANDIYTFANIRFAAPPVGQLRFAKPAPPAVSTTVQTGSVGGTCPQSVPASLIGGLMGSALGGGSSGGGLGSLLGSLSGSLLQSMDLGKLMGGAASSEDCLFLDVYVPGKALKGQVKLPVVNWIYGGAYILGAKDGMYAGGPVVKASGGNVIYVAGNYRLGAFGFLAGSTMEKEGLPNAGFWDQRAVLQWIQDHIHLVGGDPTDVSVWGESAGAGSILHHITAFGGKQDPLFKKAVIQSPAFNPQYDRKGDLERQFQKFAEMAGCAGKGVACLRAADFKTIKTAQDAYIKAAPPGTFGFGPSTDGNFVRQLPALELASGNFAKSVQTVVLSHVIDEASMFVQDHIKNDTAFNSFIEYGYGNNSDLKAAITKAFPSPSSPQSKYKTQRARVSDYIEFSTFTCNVRYMTEAFKGRTYNIQYARGQGTHGSDIRADFYGGSGGVLSGGSGSDKSFPQFAAQFQSYLTSHARTGDVNKLRINGTIEWPIVTIGPALSNVLNATDNGFELISDTKTKAEDCDFWRDIFASVTNALGYAPPGAVLQSNTLKAAANPSANF</sequence>
<dbReference type="AlphaFoldDB" id="A0A6G1HVD8"/>
<dbReference type="SUPFAM" id="SSF53474">
    <property type="entry name" value="alpha/beta-Hydrolases"/>
    <property type="match status" value="1"/>
</dbReference>
<dbReference type="InterPro" id="IPR002018">
    <property type="entry name" value="CarbesteraseB"/>
</dbReference>
<evidence type="ECO:0000313" key="4">
    <source>
        <dbReference type="Proteomes" id="UP000799640"/>
    </source>
</evidence>
<dbReference type="EMBL" id="ML996696">
    <property type="protein sequence ID" value="KAF2399881.1"/>
    <property type="molecule type" value="Genomic_DNA"/>
</dbReference>
<organism evidence="3 4">
    <name type="scientific">Trichodelitschia bisporula</name>
    <dbReference type="NCBI Taxonomy" id="703511"/>
    <lineage>
        <taxon>Eukaryota</taxon>
        <taxon>Fungi</taxon>
        <taxon>Dikarya</taxon>
        <taxon>Ascomycota</taxon>
        <taxon>Pezizomycotina</taxon>
        <taxon>Dothideomycetes</taxon>
        <taxon>Dothideomycetes incertae sedis</taxon>
        <taxon>Phaeotrichales</taxon>
        <taxon>Phaeotrichaceae</taxon>
        <taxon>Trichodelitschia</taxon>
    </lineage>
</organism>
<feature type="domain" description="Carboxylesterase type B" evidence="2">
    <location>
        <begin position="40"/>
        <end position="572"/>
    </location>
</feature>
<dbReference type="InterPro" id="IPR029058">
    <property type="entry name" value="AB_hydrolase_fold"/>
</dbReference>
<name>A0A6G1HVD8_9PEZI</name>